<comment type="caution">
    <text evidence="3">The sequence shown here is derived from an EMBL/GenBank/DDBJ whole genome shotgun (WGS) entry which is preliminary data.</text>
</comment>
<dbReference type="SMART" id="SM00322">
    <property type="entry name" value="KH"/>
    <property type="match status" value="1"/>
</dbReference>
<dbReference type="SUPFAM" id="SSF54791">
    <property type="entry name" value="Eukaryotic type KH-domain (KH-domain type I)"/>
    <property type="match status" value="1"/>
</dbReference>
<dbReference type="CDD" id="cd00105">
    <property type="entry name" value="KH-I"/>
    <property type="match status" value="1"/>
</dbReference>
<accession>A0A8X7TD18</accession>
<evidence type="ECO:0000313" key="3">
    <source>
        <dbReference type="EMBL" id="KAF6058982.1"/>
    </source>
</evidence>
<dbReference type="Proteomes" id="UP000590412">
    <property type="component" value="Unassembled WGS sequence"/>
</dbReference>
<dbReference type="InterPro" id="IPR004088">
    <property type="entry name" value="KH_dom_type_1"/>
</dbReference>
<dbReference type="GO" id="GO:0003723">
    <property type="term" value="F:RNA binding"/>
    <property type="evidence" value="ECO:0007669"/>
    <property type="project" value="UniProtKB-UniRule"/>
</dbReference>
<reference evidence="3" key="1">
    <citation type="submission" date="2020-03" db="EMBL/GenBank/DDBJ databases">
        <title>FDA dAtabase for Regulatory Grade micrObial Sequences (FDA-ARGOS): Supporting development and validation of Infectious Disease Dx tests.</title>
        <authorList>
            <person name="Campos J."/>
            <person name="Goldberg B."/>
            <person name="Tallon L."/>
            <person name="Sadzewicz L."/>
            <person name="Vavikolanu K."/>
            <person name="Mehta A."/>
            <person name="Aluvathingal J."/>
            <person name="Nadendla S."/>
            <person name="Nandy P."/>
            <person name="Geyer C."/>
            <person name="Yan Y."/>
            <person name="Sichtig H."/>
        </authorList>
    </citation>
    <scope>NUCLEOTIDE SEQUENCE [LARGE SCALE GENOMIC DNA]</scope>
    <source>
        <strain evidence="3">FDAARGOS_652</strain>
    </source>
</reference>
<dbReference type="Pfam" id="PF00013">
    <property type="entry name" value="KH_1"/>
    <property type="match status" value="1"/>
</dbReference>
<evidence type="ECO:0000256" key="1">
    <source>
        <dbReference type="PROSITE-ProRule" id="PRU00117"/>
    </source>
</evidence>
<evidence type="ECO:0000259" key="2">
    <source>
        <dbReference type="SMART" id="SM00322"/>
    </source>
</evidence>
<dbReference type="InterPro" id="IPR004087">
    <property type="entry name" value="KH_dom"/>
</dbReference>
<dbReference type="OrthoDB" id="4020846at2759"/>
<organism evidence="3 4">
    <name type="scientific">Candida parapsilosis</name>
    <name type="common">Yeast</name>
    <dbReference type="NCBI Taxonomy" id="5480"/>
    <lineage>
        <taxon>Eukaryota</taxon>
        <taxon>Fungi</taxon>
        <taxon>Dikarya</taxon>
        <taxon>Ascomycota</taxon>
        <taxon>Saccharomycotina</taxon>
        <taxon>Pichiomycetes</taxon>
        <taxon>Debaryomycetaceae</taxon>
        <taxon>Candida/Lodderomyces clade</taxon>
        <taxon>Candida</taxon>
    </lineage>
</organism>
<dbReference type="EMBL" id="JABWAB010000001">
    <property type="protein sequence ID" value="KAF6058982.1"/>
    <property type="molecule type" value="Genomic_DNA"/>
</dbReference>
<name>A0A8X7TD18_CANPA</name>
<gene>
    <name evidence="3" type="ORF">FOB60_000564</name>
</gene>
<dbReference type="InterPro" id="IPR036612">
    <property type="entry name" value="KH_dom_type_1_sf"/>
</dbReference>
<sequence>MGESDSLVESSMQQMLLSSDILRFKITPSLLDLKQEGKQPLSIVLTTSTLSQLLQSLIESGSLILSTADSSANLLIEKHMGCPYWNLNFTVRYTIDFLHLLLKFQLPSHCAIIRLRGSLTQSFKFGGCFSNGIITLHQPNLTDEILQLVVSSDKMETMIYTPQITTLDEISNLGKHKIVPLEGRDVSNLMSSISTTLSFTRREIKQILGPGGSRLDSIRIQSKCWIHIDSNPYEQSVIENMRFVGKKNQRQEVTINGLKKNVDIAVYEIHQCVLADESL</sequence>
<dbReference type="PROSITE" id="PS50084">
    <property type="entry name" value="KH_TYPE_1"/>
    <property type="match status" value="1"/>
</dbReference>
<feature type="domain" description="K Homology" evidence="2">
    <location>
        <begin position="191"/>
        <end position="274"/>
    </location>
</feature>
<dbReference type="AlphaFoldDB" id="A0A8X7TD18"/>
<evidence type="ECO:0000313" key="4">
    <source>
        <dbReference type="Proteomes" id="UP000590412"/>
    </source>
</evidence>
<dbReference type="Gene3D" id="3.30.1370.10">
    <property type="entry name" value="K Homology domain, type 1"/>
    <property type="match status" value="1"/>
</dbReference>
<keyword evidence="1" id="KW-0694">RNA-binding</keyword>
<protein>
    <submittedName>
        <fullName evidence="3">KH domain family protein</fullName>
    </submittedName>
</protein>
<proteinExistence type="predicted"/>